<evidence type="ECO:0000313" key="2">
    <source>
        <dbReference type="EMBL" id="GAB91794.1"/>
    </source>
</evidence>
<dbReference type="RefSeq" id="WP_006335665.1">
    <property type="nucleotide sequence ID" value="NZ_BAHC01000148.1"/>
</dbReference>
<accession>K6WZ42</accession>
<dbReference type="Pfam" id="PF13556">
    <property type="entry name" value="HTH_30"/>
    <property type="match status" value="1"/>
</dbReference>
<keyword evidence="3" id="KW-1185">Reference proteome</keyword>
<organism evidence="2 3">
    <name type="scientific">Gordonia rhizosphera NBRC 16068</name>
    <dbReference type="NCBI Taxonomy" id="1108045"/>
    <lineage>
        <taxon>Bacteria</taxon>
        <taxon>Bacillati</taxon>
        <taxon>Actinomycetota</taxon>
        <taxon>Actinomycetes</taxon>
        <taxon>Mycobacteriales</taxon>
        <taxon>Gordoniaceae</taxon>
        <taxon>Gordonia</taxon>
    </lineage>
</organism>
<dbReference type="InterPro" id="IPR025736">
    <property type="entry name" value="PucR_C-HTH_dom"/>
</dbReference>
<dbReference type="AlphaFoldDB" id="K6WZ42"/>
<gene>
    <name evidence="2" type="ORF">GORHZ_148_00170</name>
</gene>
<dbReference type="OrthoDB" id="4534407at2"/>
<name>K6WZ42_9ACTN</name>
<reference evidence="2 3" key="1">
    <citation type="submission" date="2012-08" db="EMBL/GenBank/DDBJ databases">
        <title>Whole genome shotgun sequence of Gordonia rhizosphera NBRC 16068.</title>
        <authorList>
            <person name="Takarada H."/>
            <person name="Isaki S."/>
            <person name="Hosoyama A."/>
            <person name="Tsuchikane K."/>
            <person name="Katsumata H."/>
            <person name="Baba S."/>
            <person name="Ohji S."/>
            <person name="Yamazaki S."/>
            <person name="Fujita N."/>
        </authorList>
    </citation>
    <scope>NUCLEOTIDE SEQUENCE [LARGE SCALE GENOMIC DNA]</scope>
    <source>
        <strain evidence="2 3">NBRC 16068</strain>
    </source>
</reference>
<dbReference type="EMBL" id="BAHC01000148">
    <property type="protein sequence ID" value="GAB91794.1"/>
    <property type="molecule type" value="Genomic_DNA"/>
</dbReference>
<evidence type="ECO:0000259" key="1">
    <source>
        <dbReference type="Pfam" id="PF13556"/>
    </source>
</evidence>
<dbReference type="Proteomes" id="UP000008363">
    <property type="component" value="Unassembled WGS sequence"/>
</dbReference>
<dbReference type="Gene3D" id="1.10.10.2840">
    <property type="entry name" value="PucR C-terminal helix-turn-helix domain"/>
    <property type="match status" value="1"/>
</dbReference>
<dbReference type="PANTHER" id="PTHR33744">
    <property type="entry name" value="CARBOHYDRATE DIACID REGULATOR"/>
    <property type="match status" value="1"/>
</dbReference>
<dbReference type="eggNOG" id="COG2508">
    <property type="taxonomic scope" value="Bacteria"/>
</dbReference>
<feature type="domain" description="PucR C-terminal helix-turn-helix" evidence="1">
    <location>
        <begin position="333"/>
        <end position="391"/>
    </location>
</feature>
<dbReference type="PANTHER" id="PTHR33744:SF17">
    <property type="entry name" value="CONSERVED PROTEIN"/>
    <property type="match status" value="1"/>
</dbReference>
<protein>
    <submittedName>
        <fullName evidence="2">Putative CdaR family transcriptional regulator</fullName>
    </submittedName>
</protein>
<sequence length="405" mass="43697">MSERPAGRPSHDTPPELQTIVDDLAGAIGRAAVINDTDLKVLAASAQGEPIDRARVESILSRRTPEPVKDYAFSLGIFDTEVPVVVPEHPGLGILRRLCVPLRHGAERYGFLWIILGAHDVGDADRQVIRDSAERASEAFHAQRTAAAAGRAERASMLLEAILSAGPEDISQLVDEFSDVVPIEADQQFVLHVYRDAVGTRADHAGSQADGRGQRIPSRRPGVIVVEGASETVALTRSAASLRAPEPSPITGGDYDGHGVSKPFNDIRDVRQARDEARFAALVAAVVPEFAGSAGYADLGGWLLFERLPWTRDCVRSISTAAAELIVPGREMLLETVSTYLSNAGDASATIADLRVHRTTFYYRMDKVRQVIGDVLEDGWSSSALHAALKLYQLVLAVEARGSDR</sequence>
<proteinExistence type="predicted"/>
<dbReference type="InterPro" id="IPR042070">
    <property type="entry name" value="PucR_C-HTH_sf"/>
</dbReference>
<evidence type="ECO:0000313" key="3">
    <source>
        <dbReference type="Proteomes" id="UP000008363"/>
    </source>
</evidence>
<dbReference type="InterPro" id="IPR051448">
    <property type="entry name" value="CdaR-like_regulators"/>
</dbReference>
<comment type="caution">
    <text evidence="2">The sequence shown here is derived from an EMBL/GenBank/DDBJ whole genome shotgun (WGS) entry which is preliminary data.</text>
</comment>